<keyword evidence="2" id="KW-1185">Reference proteome</keyword>
<dbReference type="KEGG" id="ela:UCREL1_7493"/>
<protein>
    <submittedName>
        <fullName evidence="1">Uncharacterized protein</fullName>
    </submittedName>
</protein>
<evidence type="ECO:0000313" key="2">
    <source>
        <dbReference type="Proteomes" id="UP000012174"/>
    </source>
</evidence>
<dbReference type="eggNOG" id="ENOG502SR62">
    <property type="taxonomic scope" value="Eukaryota"/>
</dbReference>
<dbReference type="OMA" id="GHEMLEG"/>
<reference evidence="2" key="1">
    <citation type="journal article" date="2013" name="Genome Announc.">
        <title>Draft genome sequence of the grapevine dieback fungus Eutypa lata UCR-EL1.</title>
        <authorList>
            <person name="Blanco-Ulate B."/>
            <person name="Rolshausen P.E."/>
            <person name="Cantu D."/>
        </authorList>
    </citation>
    <scope>NUCLEOTIDE SEQUENCE [LARGE SCALE GENOMIC DNA]</scope>
    <source>
        <strain evidence="2">UCR-EL1</strain>
    </source>
</reference>
<sequence length="427" mass="49409">MASNSIQPFRFNDLPGEIRNEIYRILLCSFESTAAPRRPLGHYAIRHSIDTTILRTSKKVYHEAYNIMVKTNRFVRVTLPDDVFLPLDTGVPVVTMDDRYVRRFKGYVLSMSLSMKARGVVSGTPQDDNVAPSEEPVNIMLLSRDLHLFCGRFDIAYLYLPEREDFGTRLMITITVAPALTEPPTPRHEYLREFFTRMVQQDLLQPFRRIRGVKAVQIRGFVSRDIATAVENDIAQDKWTDPVEVVDGITATMEHGDDILRKSANMLEKHHVRNHHFSVAWDIWNDALGLIHAIYDSPSWKGLVEKGGRSFLQKIGEFYLLIKVNWFYNHQLYKLIFEQELCCPHLGHEMLEGFYGAIRYMMEDDSWVHGFPWVLSRQQKVKMLPRLAFFTTLVRNPSLKDDLGNIYEALQLHTPDDDDDEIADSQA</sequence>
<dbReference type="EMBL" id="KB706851">
    <property type="protein sequence ID" value="EMR65530.1"/>
    <property type="molecule type" value="Genomic_DNA"/>
</dbReference>
<name>M7TFP5_EUTLA</name>
<evidence type="ECO:0000313" key="1">
    <source>
        <dbReference type="EMBL" id="EMR65530.1"/>
    </source>
</evidence>
<organism evidence="1 2">
    <name type="scientific">Eutypa lata (strain UCR-EL1)</name>
    <name type="common">Grapevine dieback disease fungus</name>
    <name type="synonym">Eutypa armeniacae</name>
    <dbReference type="NCBI Taxonomy" id="1287681"/>
    <lineage>
        <taxon>Eukaryota</taxon>
        <taxon>Fungi</taxon>
        <taxon>Dikarya</taxon>
        <taxon>Ascomycota</taxon>
        <taxon>Pezizomycotina</taxon>
        <taxon>Sordariomycetes</taxon>
        <taxon>Xylariomycetidae</taxon>
        <taxon>Xylariales</taxon>
        <taxon>Diatrypaceae</taxon>
        <taxon>Eutypa</taxon>
    </lineage>
</organism>
<dbReference type="Proteomes" id="UP000012174">
    <property type="component" value="Unassembled WGS sequence"/>
</dbReference>
<gene>
    <name evidence="1" type="ORF">UCREL1_7493</name>
</gene>
<dbReference type="OrthoDB" id="5229512at2759"/>
<dbReference type="HOGENOM" id="CLU_050571_0_0_1"/>
<accession>M7TFP5</accession>
<dbReference type="AlphaFoldDB" id="M7TFP5"/>
<proteinExistence type="predicted"/>